<accession>A0ABD0M5W9</accession>
<dbReference type="EMBL" id="JACVVK020000005">
    <property type="protein sequence ID" value="KAK7506925.1"/>
    <property type="molecule type" value="Genomic_DNA"/>
</dbReference>
<comment type="caution">
    <text evidence="1">The sequence shown here is derived from an EMBL/GenBank/DDBJ whole genome shotgun (WGS) entry which is preliminary data.</text>
</comment>
<evidence type="ECO:0000313" key="1">
    <source>
        <dbReference type="EMBL" id="KAK7506925.1"/>
    </source>
</evidence>
<dbReference type="AlphaFoldDB" id="A0ABD0M5W9"/>
<sequence>MVPHVQVAWRVPPRTCTPHLPHLTDEPALCASRRKSGGDGKIVVAEQVVRKTKAKVDWCQLHGKVRRRSEKSEALWRVLLFVVLSGNRVPGEGESSVQVPQRNVIVLLTFISSWLMQS</sequence>
<protein>
    <submittedName>
        <fullName evidence="1">Uncharacterized protein</fullName>
    </submittedName>
</protein>
<evidence type="ECO:0000313" key="2">
    <source>
        <dbReference type="Proteomes" id="UP001519460"/>
    </source>
</evidence>
<gene>
    <name evidence="1" type="ORF">BaRGS_00001776</name>
</gene>
<dbReference type="Proteomes" id="UP001519460">
    <property type="component" value="Unassembled WGS sequence"/>
</dbReference>
<reference evidence="1 2" key="1">
    <citation type="journal article" date="2023" name="Sci. Data">
        <title>Genome assembly of the Korean intertidal mud-creeper Batillaria attramentaria.</title>
        <authorList>
            <person name="Patra A.K."/>
            <person name="Ho P.T."/>
            <person name="Jun S."/>
            <person name="Lee S.J."/>
            <person name="Kim Y."/>
            <person name="Won Y.J."/>
        </authorList>
    </citation>
    <scope>NUCLEOTIDE SEQUENCE [LARGE SCALE GENOMIC DNA]</scope>
    <source>
        <strain evidence="1">Wonlab-2016</strain>
    </source>
</reference>
<keyword evidence="2" id="KW-1185">Reference proteome</keyword>
<name>A0ABD0M5W9_9CAEN</name>
<organism evidence="1 2">
    <name type="scientific">Batillaria attramentaria</name>
    <dbReference type="NCBI Taxonomy" id="370345"/>
    <lineage>
        <taxon>Eukaryota</taxon>
        <taxon>Metazoa</taxon>
        <taxon>Spiralia</taxon>
        <taxon>Lophotrochozoa</taxon>
        <taxon>Mollusca</taxon>
        <taxon>Gastropoda</taxon>
        <taxon>Caenogastropoda</taxon>
        <taxon>Sorbeoconcha</taxon>
        <taxon>Cerithioidea</taxon>
        <taxon>Batillariidae</taxon>
        <taxon>Batillaria</taxon>
    </lineage>
</organism>
<proteinExistence type="predicted"/>